<comment type="caution">
    <text evidence="3">The sequence shown here is derived from an EMBL/GenBank/DDBJ whole genome shotgun (WGS) entry which is preliminary data.</text>
</comment>
<dbReference type="Proteomes" id="UP000189670">
    <property type="component" value="Unassembled WGS sequence"/>
</dbReference>
<proteinExistence type="predicted"/>
<dbReference type="InterPro" id="IPR003343">
    <property type="entry name" value="Big_2"/>
</dbReference>
<feature type="domain" description="BIG2" evidence="2">
    <location>
        <begin position="2514"/>
        <end position="2594"/>
    </location>
</feature>
<feature type="chain" id="PRO_5010719379" description="BIG2 domain-containing protein" evidence="1">
    <location>
        <begin position="29"/>
        <end position="2707"/>
    </location>
</feature>
<dbReference type="PANTHER" id="PTHR23019:SF0">
    <property type="entry name" value="NUCLEAR PORE MEMBRANE GLYCOPROTEIN 210"/>
    <property type="match status" value="1"/>
</dbReference>
<feature type="domain" description="BIG2" evidence="2">
    <location>
        <begin position="2230"/>
        <end position="2314"/>
    </location>
</feature>
<feature type="signal peptide" evidence="1">
    <location>
        <begin position="1"/>
        <end position="28"/>
    </location>
</feature>
<evidence type="ECO:0000259" key="2">
    <source>
        <dbReference type="SMART" id="SM00635"/>
    </source>
</evidence>
<feature type="domain" description="BIG2" evidence="2">
    <location>
        <begin position="1962"/>
        <end position="2047"/>
    </location>
</feature>
<feature type="domain" description="BIG2" evidence="2">
    <location>
        <begin position="317"/>
        <end position="402"/>
    </location>
</feature>
<feature type="domain" description="BIG2" evidence="2">
    <location>
        <begin position="2611"/>
        <end position="2698"/>
    </location>
</feature>
<dbReference type="Pfam" id="PF02368">
    <property type="entry name" value="Big_2"/>
    <property type="match status" value="5"/>
</dbReference>
<dbReference type="SUPFAM" id="SSF49373">
    <property type="entry name" value="Invasin/intimin cell-adhesion fragments"/>
    <property type="match status" value="3"/>
</dbReference>
<feature type="domain" description="BIG2" evidence="2">
    <location>
        <begin position="2142"/>
        <end position="2224"/>
    </location>
</feature>
<dbReference type="PANTHER" id="PTHR23019">
    <property type="entry name" value="NUCLEAR PORE MEMBRANE GLYCOPROTEIN GP210-RELATED"/>
    <property type="match status" value="1"/>
</dbReference>
<evidence type="ECO:0000313" key="4">
    <source>
        <dbReference type="Proteomes" id="UP000189670"/>
    </source>
</evidence>
<dbReference type="SMART" id="SM00635">
    <property type="entry name" value="BID_2"/>
    <property type="match status" value="20"/>
</dbReference>
<name>A0A1V1PDD2_9BACT</name>
<gene>
    <name evidence="3" type="ORF">OMM_01376</name>
</gene>
<evidence type="ECO:0000313" key="3">
    <source>
        <dbReference type="EMBL" id="ETR72871.1"/>
    </source>
</evidence>
<feature type="domain" description="BIG2" evidence="2">
    <location>
        <begin position="1080"/>
        <end position="1158"/>
    </location>
</feature>
<evidence type="ECO:0000256" key="1">
    <source>
        <dbReference type="SAM" id="SignalP"/>
    </source>
</evidence>
<protein>
    <recommendedName>
        <fullName evidence="2">BIG2 domain-containing protein</fullName>
    </recommendedName>
</protein>
<feature type="domain" description="BIG2" evidence="2">
    <location>
        <begin position="496"/>
        <end position="583"/>
    </location>
</feature>
<feature type="domain" description="BIG2" evidence="2">
    <location>
        <begin position="891"/>
        <end position="976"/>
    </location>
</feature>
<dbReference type="Gene3D" id="2.60.40.1080">
    <property type="match status" value="23"/>
</dbReference>
<feature type="domain" description="BIG2" evidence="2">
    <location>
        <begin position="996"/>
        <end position="1075"/>
    </location>
</feature>
<keyword evidence="1" id="KW-0732">Signal</keyword>
<feature type="domain" description="BIG2" evidence="2">
    <location>
        <begin position="1588"/>
        <end position="1670"/>
    </location>
</feature>
<feature type="domain" description="BIG2" evidence="2">
    <location>
        <begin position="1778"/>
        <end position="1865"/>
    </location>
</feature>
<reference evidence="4" key="1">
    <citation type="submission" date="2012-11" db="EMBL/GenBank/DDBJ databases">
        <authorList>
            <person name="Lucero-Rivera Y.E."/>
            <person name="Tovar-Ramirez D."/>
        </authorList>
    </citation>
    <scope>NUCLEOTIDE SEQUENCE [LARGE SCALE GENOMIC DNA]</scope>
    <source>
        <strain evidence="4">Araruama</strain>
    </source>
</reference>
<feature type="domain" description="BIG2" evidence="2">
    <location>
        <begin position="1261"/>
        <end position="1337"/>
    </location>
</feature>
<dbReference type="PROSITE" id="PS51257">
    <property type="entry name" value="PROKAR_LIPOPROTEIN"/>
    <property type="match status" value="1"/>
</dbReference>
<accession>A0A1V1PDD2</accession>
<organism evidence="3 4">
    <name type="scientific">Candidatus Magnetoglobus multicellularis str. Araruama</name>
    <dbReference type="NCBI Taxonomy" id="890399"/>
    <lineage>
        <taxon>Bacteria</taxon>
        <taxon>Pseudomonadati</taxon>
        <taxon>Thermodesulfobacteriota</taxon>
        <taxon>Desulfobacteria</taxon>
        <taxon>Desulfobacterales</taxon>
        <taxon>Desulfobacteraceae</taxon>
        <taxon>Candidatus Magnetoglobus</taxon>
    </lineage>
</organism>
<dbReference type="EMBL" id="ATBP01000104">
    <property type="protein sequence ID" value="ETR72871.1"/>
    <property type="molecule type" value="Genomic_DNA"/>
</dbReference>
<dbReference type="InterPro" id="IPR045197">
    <property type="entry name" value="NUP210-like"/>
</dbReference>
<feature type="domain" description="BIG2" evidence="2">
    <location>
        <begin position="791"/>
        <end position="875"/>
    </location>
</feature>
<sequence length="2707" mass="294640">MKQTMNLFLKQIITILIGALLLASCCCDDDDDKVQSAKNELHTGYFVDSPVQGLKYQTESHDGITDSNGSFSYYVGETITFSICPTNAQKGGQEIILGQTVPCKNQMSPVDLVPSAASDTDPIKNRVVTNISRLLQSLDNDGDLTNGIFLSDDVRNEIAGRVILFDQPTADFFQDNEIVALFHRLNTMDPDPFSDLGDRQLVTPTQAQTHLRASIHGPIKEIIIQSKSPFENSVTPELPIGLEIGFKAIAHYENRDPRDITKIVRWASSDSFISDFTNNTDTDGYAIFNAKNPGTTKVQAILDGEIGRINLHITPATLQRIDVYPDFHEMAKGEIIEFKAIGSYSNGYTNNISDQVVWDSSDPSFAFFSHNLSEKGLIEAVLPGTTKISAAFDGIKGYADLSVVDAVLKHIEIIPINDNYPKGSSIQFFAKGRFSDGDLKDITNQVEWVSYNPLVASVSQNGIVRAENVGKTRIKATHRIKQDIIGSTEIIIDPPIAVSVEITPKNVIIAKGDPKQFTATATYSDDTVRNVTKEVQWESSNTGIAIVDTKGYLNTNHTQTYNYPVTVQLTAILDKITGSRDVIVDEAAPKKVQIYPEKVSIAKGDSVSFSAVVHYTDGKTETLFPVTWWHHDTNKLNTTAQYSTDINAYSVSTNLNTALGETEVQVKIGEGPYKDQVFSSKLTVEKKVLRRIIIGLKGTTVNLNAPSPASYTFPYGVTPQLKARGLYSDGTSITITTKAAWSSSVTQVATINNDQFKGLVDTYQSQQGKTTIRAMYENVVQPLELSVIEPVLTSISLTPENFTLPLDEEQIFTAVGLYTDKRKTFITSQLNWNTDNKTIAQFTEDSRTGVLIAMHSGNVTITASGQTRSMDGKAQFKDISQSTSVAVINKKPVSLSILPEMPVLALGRSQQFTATIKYADDSTDDVTTKVTWASSVTQTAIIDNAALKGLAETKSNLTSTVIRATIYGLEDFTTLTVGDHVLDKIEISCIENKLSPVNSIDIALGGIQPLRALGIYSDYTLKGNKPIDITDQVQWSTEFPEIAFVNNAYECKGSKVGKTNLSASHDGITRTINATITKENLSAIDIIPSDTFVSVGNSKQFQAIGTWNDGYTQNITNLVTWSNTGSYTIENGLIAPSSKTPDNIEVIAEHDSVPGRAQLTVFTSDLLAIDIESPYQILAKGRRMPLTATLRFADLTSITGNGVQWKVITPKLVNITASAEITAISPGDAIIEASIHGVTGRTHIQITDRELDKIDLYATPEADSISFTQIMYISAIGTYSDNYTANISKDATWHSTNEKVAMAGNALGFKGTITPKMVGTTTIIADYLGVTQDKQITVYKRGLESVNIYPSYPKVPMGQSVQLTAIGVWSDYTQDLTEHASWTTPQGNIINFSNTTKGLVHALATGSASITVIYQDMVSHCSGTTDLFVPQVLTGVFKDGAVQGLNFETLTQRGITNSRGEFSYLDGEKITFSIKNLVLGSGMAKPLMTPIDLVADAYDYNHPKVITLCRLLQSIDINGYLDDGIYISDAIANTIETHSINLNNTAQFENDMAILLPNLKNDFTANINRSLVEAADAQKHLRETVFGTLDRIEVVADNLSVPIGKTTVFSAYAVFSKGYTLDVTSGVVWSASKENWVSFDQNGVVKPLSNLGQVDIIATYNDLGVETKAQKTLTILDAVPDYIVIKQIPQLNEGQPIALGDSVQMTAIVFYSDGHPRPESIHTFIWDIDNKTVASINQTGTVTAAKTFGEYTQTTISARLASMEEVTGVLKISIKDKVLKELKITPDNFVIPNGQEKMFQVNGIYSNGDQIALTQVTVHSESDSITTRFDPADDHIYVKAFSENIPYSTDILIKYQTLETKMAITISYPEPEFVIITPHETDLPLGTSIQLSAKVYYSDGSYTENVQWHTENSSVAKVDATGKVQAEDSFPSDTHTTKITASFEFNGKKISKSAIITLTDAVLESIDVSPAFAAIANGETVDLLATGHYSNGYSKTLGASDNVSWISSHPDFTTINTCNVKIIANPYNITVTITASIGDISGEAKINVKAPRLVVIGITPSNTSVYKGESVVYNATGYFTDDTTTDLTADVTWTSENDEYAKFDGSNEIITDSKSLTGTILVLAEHPDNITSSATLTVRPEQLLRVDIKGSQSIPMGLTDQFEADGVYTDDTQKNISTQCIWKSNQINLLVFDSINKGLAMAKAKGDVIINAECDGVESTDFKIEVTDAILSRIIIYPDKPVLPVGIDQKFTATGIYSDFRDYDITDQVQWLSSETTVATIDNNGKATAKSANMLTQTTITAHFDGITGTTLLSVNTAQLISISISTDISITNGTVPKGKVIQFYARGTFTDGEVRDLTSQDGLTWSTTNGAIVNIDQNGKALAIDESSEQVSIAALMNGKFNQFSIRVSSARLDSIEIAPSNATIYKGQDLQFSAQGTYTDGSILDITNRVIWSPSDERIAAFITQNSNGLITALDTTQHTPIIIQASLDNKDDTAMLTVNSAILESIWIMPVAPAIWLNPATVSEGYTLTFHATGIMTDDSLNQNLAVQWISNDESKARFANTNEGILEGIQEGTVEIRAVSSQNNNISKSFSVDVIPHTLESIEVIAEADLPGFNPNAPSVEIGYTRLSFSAYGDYNDGLRENLTSQVTWTVESGNQPTEIVVIDQAGNAQVQQPGEITQQTSFTIYAIFDDSIVGHIDLTITP</sequence>
<feature type="domain" description="BIG2" evidence="2">
    <location>
        <begin position="1870"/>
        <end position="1953"/>
    </location>
</feature>
<feature type="domain" description="BIG2" evidence="2">
    <location>
        <begin position="2052"/>
        <end position="2134"/>
    </location>
</feature>
<feature type="domain" description="BIG2" evidence="2">
    <location>
        <begin position="700"/>
        <end position="786"/>
    </location>
</feature>
<feature type="domain" description="BIG2" evidence="2">
    <location>
        <begin position="2413"/>
        <end position="2500"/>
    </location>
</feature>
<feature type="domain" description="BIG2" evidence="2">
    <location>
        <begin position="407"/>
        <end position="488"/>
    </location>
</feature>
<dbReference type="InterPro" id="IPR008964">
    <property type="entry name" value="Invasin/intimin_cell_adhesion"/>
</dbReference>
<feature type="domain" description="BIG2" evidence="2">
    <location>
        <begin position="1342"/>
        <end position="1425"/>
    </location>
</feature>